<dbReference type="EMBL" id="JARRAF010000040">
    <property type="protein sequence ID" value="MDK2126530.1"/>
    <property type="molecule type" value="Genomic_DNA"/>
</dbReference>
<dbReference type="RefSeq" id="WP_284102849.1">
    <property type="nucleotide sequence ID" value="NZ_JARRAF010000040.1"/>
</dbReference>
<accession>A0ABT7E2J3</accession>
<keyword evidence="4" id="KW-1185">Reference proteome</keyword>
<dbReference type="Pfam" id="PF03795">
    <property type="entry name" value="YCII"/>
    <property type="match status" value="1"/>
</dbReference>
<dbReference type="InterPro" id="IPR005545">
    <property type="entry name" value="YCII"/>
</dbReference>
<sequence length="94" mass="10798">MFLVDLEFIRPLDEVDQHVAAHRDYLKDFYENGSLFMGGRKIPRSGGIILSRHTTRQEVESVFNADPLVLARVAKYSVTEFQPVMMTEALKELI</sequence>
<dbReference type="PANTHER" id="PTHR37828">
    <property type="entry name" value="GSR2449 PROTEIN"/>
    <property type="match status" value="1"/>
</dbReference>
<name>A0ABT7E2J3_9NEIS</name>
<dbReference type="Proteomes" id="UP001172778">
    <property type="component" value="Unassembled WGS sequence"/>
</dbReference>
<comment type="similarity">
    <text evidence="1">Belongs to the YciI family.</text>
</comment>
<dbReference type="Gene3D" id="3.30.70.1060">
    <property type="entry name" value="Dimeric alpha+beta barrel"/>
    <property type="match status" value="1"/>
</dbReference>
<evidence type="ECO:0000313" key="4">
    <source>
        <dbReference type="Proteomes" id="UP001172778"/>
    </source>
</evidence>
<feature type="domain" description="YCII-related" evidence="2">
    <location>
        <begin position="12"/>
        <end position="81"/>
    </location>
</feature>
<dbReference type="PANTHER" id="PTHR37828:SF1">
    <property type="entry name" value="YCII-RELATED DOMAIN-CONTAINING PROTEIN"/>
    <property type="match status" value="1"/>
</dbReference>
<protein>
    <submittedName>
        <fullName evidence="3">YciI family protein</fullName>
    </submittedName>
</protein>
<reference evidence="3" key="1">
    <citation type="submission" date="2023-03" db="EMBL/GenBank/DDBJ databases">
        <title>Chitinimonas shenzhenensis gen. nov., sp. nov., a novel member of family Burkholderiaceae isolated from activated sludge collected in Shen Zhen, China.</title>
        <authorList>
            <person name="Wang X."/>
        </authorList>
    </citation>
    <scope>NUCLEOTIDE SEQUENCE</scope>
    <source>
        <strain evidence="3">DQS-5</strain>
    </source>
</reference>
<proteinExistence type="inferred from homology"/>
<organism evidence="3 4">
    <name type="scientific">Parachitinimonas caeni</name>
    <dbReference type="NCBI Taxonomy" id="3031301"/>
    <lineage>
        <taxon>Bacteria</taxon>
        <taxon>Pseudomonadati</taxon>
        <taxon>Pseudomonadota</taxon>
        <taxon>Betaproteobacteria</taxon>
        <taxon>Neisseriales</taxon>
        <taxon>Chitinibacteraceae</taxon>
        <taxon>Parachitinimonas</taxon>
    </lineage>
</organism>
<dbReference type="SUPFAM" id="SSF54909">
    <property type="entry name" value="Dimeric alpha+beta barrel"/>
    <property type="match status" value="1"/>
</dbReference>
<comment type="caution">
    <text evidence="3">The sequence shown here is derived from an EMBL/GenBank/DDBJ whole genome shotgun (WGS) entry which is preliminary data.</text>
</comment>
<dbReference type="InterPro" id="IPR011008">
    <property type="entry name" value="Dimeric_a/b-barrel"/>
</dbReference>
<evidence type="ECO:0000259" key="2">
    <source>
        <dbReference type="Pfam" id="PF03795"/>
    </source>
</evidence>
<gene>
    <name evidence="3" type="ORF">PZA18_21030</name>
</gene>
<evidence type="ECO:0000313" key="3">
    <source>
        <dbReference type="EMBL" id="MDK2126530.1"/>
    </source>
</evidence>
<evidence type="ECO:0000256" key="1">
    <source>
        <dbReference type="ARBA" id="ARBA00007689"/>
    </source>
</evidence>